<sequence>MDSKKRMMFILEEDYYFITIKLLAIFKALECYKKPFSDYRKLGLIFEFIKDDRNMKLFRKLIKQDELDIFENEKAVKLFCDSKMDVSIIKRVLFFLEKQEIVSLQKNIKSGNIDVMMLHNEKTEEIFMDDSIKKDVDAALELKKNIRGLKVLKIETLQTKILGYSEVTKWED</sequence>
<keyword evidence="2" id="KW-1185">Reference proteome</keyword>
<protein>
    <submittedName>
        <fullName evidence="1">Uncharacterized protein</fullName>
    </submittedName>
</protein>
<accession>A0ABU7UU76</accession>
<comment type="caution">
    <text evidence="1">The sequence shown here is derived from an EMBL/GenBank/DDBJ whole genome shotgun (WGS) entry which is preliminary data.</text>
</comment>
<proteinExistence type="predicted"/>
<reference evidence="1 2" key="1">
    <citation type="submission" date="2023-11" db="EMBL/GenBank/DDBJ databases">
        <title>Draft genome sequence of a psychrophilic Clostridium strain from permafrost water brine.</title>
        <authorList>
            <person name="Shcherbakova V.A."/>
            <person name="Trubitsyn V.E."/>
            <person name="Zakharyuk A.G."/>
        </authorList>
    </citation>
    <scope>NUCLEOTIDE SEQUENCE [LARGE SCALE GENOMIC DNA]</scope>
    <source>
        <strain evidence="1 2">14F</strain>
    </source>
</reference>
<dbReference type="EMBL" id="JAZHFS010000034">
    <property type="protein sequence ID" value="MEF2114958.1"/>
    <property type="molecule type" value="Genomic_DNA"/>
</dbReference>
<gene>
    <name evidence="1" type="ORF">SJI18_21960</name>
</gene>
<dbReference type="RefSeq" id="WP_216254905.1">
    <property type="nucleotide sequence ID" value="NZ_JAZHFS010000034.1"/>
</dbReference>
<evidence type="ECO:0000313" key="1">
    <source>
        <dbReference type="EMBL" id="MEF2114958.1"/>
    </source>
</evidence>
<name>A0ABU7UU76_9CLOT</name>
<organism evidence="1 2">
    <name type="scientific">Clostridium frigoriphilum</name>
    <dbReference type="NCBI Taxonomy" id="443253"/>
    <lineage>
        <taxon>Bacteria</taxon>
        <taxon>Bacillati</taxon>
        <taxon>Bacillota</taxon>
        <taxon>Clostridia</taxon>
        <taxon>Eubacteriales</taxon>
        <taxon>Clostridiaceae</taxon>
        <taxon>Clostridium</taxon>
    </lineage>
</organism>
<evidence type="ECO:0000313" key="2">
    <source>
        <dbReference type="Proteomes" id="UP001498469"/>
    </source>
</evidence>
<dbReference type="Proteomes" id="UP001498469">
    <property type="component" value="Unassembled WGS sequence"/>
</dbReference>